<name>A0A1I6U2L1_9BACI</name>
<protein>
    <submittedName>
        <fullName evidence="3">Uncharacterized protein</fullName>
    </submittedName>
</protein>
<evidence type="ECO:0000256" key="1">
    <source>
        <dbReference type="SAM" id="MobiDB-lite"/>
    </source>
</evidence>
<evidence type="ECO:0000313" key="5">
    <source>
        <dbReference type="Proteomes" id="UP000321773"/>
    </source>
</evidence>
<evidence type="ECO:0000313" key="2">
    <source>
        <dbReference type="EMBL" id="GEM05697.1"/>
    </source>
</evidence>
<dbReference type="RefSeq" id="WP_062323061.1">
    <property type="nucleotide sequence ID" value="NZ_BJWJ01000045.1"/>
</dbReference>
<dbReference type="Proteomes" id="UP000321773">
    <property type="component" value="Unassembled WGS sequence"/>
</dbReference>
<feature type="region of interest" description="Disordered" evidence="1">
    <location>
        <begin position="45"/>
        <end position="87"/>
    </location>
</feature>
<proteinExistence type="predicted"/>
<reference evidence="2 5" key="2">
    <citation type="submission" date="2019-07" db="EMBL/GenBank/DDBJ databases">
        <title>Whole genome shotgun sequence of Halolactibacillus miurensis NBRC 100873.</title>
        <authorList>
            <person name="Hosoyama A."/>
            <person name="Uohara A."/>
            <person name="Ohji S."/>
            <person name="Ichikawa N."/>
        </authorList>
    </citation>
    <scope>NUCLEOTIDE SEQUENCE [LARGE SCALE GENOMIC DNA]</scope>
    <source>
        <strain evidence="2 5">NBRC 100873</strain>
    </source>
</reference>
<dbReference type="AlphaFoldDB" id="A0A1I6U2L1"/>
<reference evidence="3 4" key="1">
    <citation type="submission" date="2016-10" db="EMBL/GenBank/DDBJ databases">
        <authorList>
            <person name="de Groot N.N."/>
        </authorList>
    </citation>
    <scope>NUCLEOTIDE SEQUENCE [LARGE SCALE GENOMIC DNA]</scope>
    <source>
        <strain evidence="3 4">DSM 17074</strain>
    </source>
</reference>
<dbReference type="OrthoDB" id="2942151at2"/>
<sequence>MATKTQLFSYDDVEHQEIQAFLKSIKSREKSKYIRLALKEYIDRHGFPSSDMRNDPSKRKETKKQPTNNSNNDFRVDADPEFLNLGK</sequence>
<dbReference type="EMBL" id="FPAI01000021">
    <property type="protein sequence ID" value="SFS95693.1"/>
    <property type="molecule type" value="Genomic_DNA"/>
</dbReference>
<organism evidence="3 4">
    <name type="scientific">Halolactibacillus miurensis</name>
    <dbReference type="NCBI Taxonomy" id="306541"/>
    <lineage>
        <taxon>Bacteria</taxon>
        <taxon>Bacillati</taxon>
        <taxon>Bacillota</taxon>
        <taxon>Bacilli</taxon>
        <taxon>Bacillales</taxon>
        <taxon>Bacillaceae</taxon>
        <taxon>Halolactibacillus</taxon>
    </lineage>
</organism>
<feature type="compositionally biased region" description="Basic and acidic residues" evidence="1">
    <location>
        <begin position="45"/>
        <end position="59"/>
    </location>
</feature>
<accession>A0A1I6U2L1</accession>
<dbReference type="STRING" id="306541.SAMN05421668_12118"/>
<keyword evidence="5" id="KW-1185">Reference proteome</keyword>
<dbReference type="EMBL" id="BJWJ01000045">
    <property type="protein sequence ID" value="GEM05697.1"/>
    <property type="molecule type" value="Genomic_DNA"/>
</dbReference>
<evidence type="ECO:0000313" key="4">
    <source>
        <dbReference type="Proteomes" id="UP000199139"/>
    </source>
</evidence>
<dbReference type="Proteomes" id="UP000199139">
    <property type="component" value="Unassembled WGS sequence"/>
</dbReference>
<evidence type="ECO:0000313" key="3">
    <source>
        <dbReference type="EMBL" id="SFS95693.1"/>
    </source>
</evidence>
<gene>
    <name evidence="2" type="ORF">HMI01_26850</name>
    <name evidence="3" type="ORF">SAMN05421668_12118</name>
</gene>